<feature type="transmembrane region" description="Helical" evidence="8">
    <location>
        <begin position="51"/>
        <end position="74"/>
    </location>
</feature>
<feature type="transmembrane region" description="Helical" evidence="8">
    <location>
        <begin position="513"/>
        <end position="532"/>
    </location>
</feature>
<evidence type="ECO:0000256" key="4">
    <source>
        <dbReference type="ARBA" id="ARBA00022989"/>
    </source>
</evidence>
<feature type="transmembrane region" description="Helical" evidence="8">
    <location>
        <begin position="478"/>
        <end position="501"/>
    </location>
</feature>
<dbReference type="InterPro" id="IPR036259">
    <property type="entry name" value="MFS_trans_sf"/>
</dbReference>
<dbReference type="PANTHER" id="PTHR43791">
    <property type="entry name" value="PERMEASE-RELATED"/>
    <property type="match status" value="1"/>
</dbReference>
<evidence type="ECO:0000256" key="1">
    <source>
        <dbReference type="ARBA" id="ARBA00004141"/>
    </source>
</evidence>
<proteinExistence type="inferred from homology"/>
<feature type="transmembrane region" description="Helical" evidence="8">
    <location>
        <begin position="159"/>
        <end position="178"/>
    </location>
</feature>
<dbReference type="GO" id="GO:0022857">
    <property type="term" value="F:transmembrane transporter activity"/>
    <property type="evidence" value="ECO:0007669"/>
    <property type="project" value="InterPro"/>
</dbReference>
<protein>
    <submittedName>
        <fullName evidence="10">Pantothenate transporter liz1</fullName>
    </submittedName>
</protein>
<dbReference type="SUPFAM" id="SSF103473">
    <property type="entry name" value="MFS general substrate transporter"/>
    <property type="match status" value="1"/>
</dbReference>
<name>A0A9P7B197_9HELO</name>
<feature type="transmembrane region" description="Helical" evidence="8">
    <location>
        <begin position="387"/>
        <end position="406"/>
    </location>
</feature>
<evidence type="ECO:0000259" key="9">
    <source>
        <dbReference type="PROSITE" id="PS50850"/>
    </source>
</evidence>
<dbReference type="InterPro" id="IPR011701">
    <property type="entry name" value="MFS"/>
</dbReference>
<evidence type="ECO:0000256" key="3">
    <source>
        <dbReference type="ARBA" id="ARBA00022692"/>
    </source>
</evidence>
<dbReference type="Proteomes" id="UP000785200">
    <property type="component" value="Unassembled WGS sequence"/>
</dbReference>
<dbReference type="EMBL" id="VNKQ01000002">
    <property type="protein sequence ID" value="KAG0652965.1"/>
    <property type="molecule type" value="Genomic_DNA"/>
</dbReference>
<keyword evidence="4 8" id="KW-1133">Transmembrane helix</keyword>
<feature type="region of interest" description="Disordered" evidence="7">
    <location>
        <begin position="542"/>
        <end position="568"/>
    </location>
</feature>
<dbReference type="FunFam" id="1.20.1250.20:FF:000065">
    <property type="entry name" value="Putative MFS pantothenate transporter"/>
    <property type="match status" value="1"/>
</dbReference>
<evidence type="ECO:0000256" key="7">
    <source>
        <dbReference type="SAM" id="MobiDB-lite"/>
    </source>
</evidence>
<comment type="similarity">
    <text evidence="6">Belongs to the major facilitator superfamily. Allantoate permease family.</text>
</comment>
<feature type="transmembrane region" description="Helical" evidence="8">
    <location>
        <begin position="418"/>
        <end position="439"/>
    </location>
</feature>
<keyword evidence="2" id="KW-0813">Transport</keyword>
<reference evidence="10" key="1">
    <citation type="submission" date="2019-07" db="EMBL/GenBank/DDBJ databases">
        <title>Hyphodiscus hymeniophilus genome sequencing and assembly.</title>
        <authorList>
            <person name="Kramer G."/>
            <person name="Nodwell J."/>
        </authorList>
    </citation>
    <scope>NUCLEOTIDE SEQUENCE</scope>
    <source>
        <strain evidence="10">ATCC 34498</strain>
    </source>
</reference>
<dbReference type="PROSITE" id="PS50850">
    <property type="entry name" value="MFS"/>
    <property type="match status" value="1"/>
</dbReference>
<dbReference type="PANTHER" id="PTHR43791:SF39">
    <property type="entry name" value="TRANSPORTER LIZ1_SEO1, PUTATIVE (AFU_ORTHOLOGUE AFUA_3G00980)-RELATED"/>
    <property type="match status" value="1"/>
</dbReference>
<evidence type="ECO:0000256" key="2">
    <source>
        <dbReference type="ARBA" id="ARBA00022448"/>
    </source>
</evidence>
<feature type="transmembrane region" description="Helical" evidence="8">
    <location>
        <begin position="445"/>
        <end position="466"/>
    </location>
</feature>
<gene>
    <name evidence="10" type="ORF">D0Z07_0473</name>
</gene>
<evidence type="ECO:0000256" key="8">
    <source>
        <dbReference type="SAM" id="Phobius"/>
    </source>
</evidence>
<dbReference type="AlphaFoldDB" id="A0A9P7B197"/>
<keyword evidence="11" id="KW-1185">Reference proteome</keyword>
<dbReference type="Gene3D" id="1.20.1250.20">
    <property type="entry name" value="MFS general substrate transporter like domains"/>
    <property type="match status" value="2"/>
</dbReference>
<dbReference type="InterPro" id="IPR020846">
    <property type="entry name" value="MFS_dom"/>
</dbReference>
<feature type="transmembrane region" description="Helical" evidence="8">
    <location>
        <begin position="221"/>
        <end position="241"/>
    </location>
</feature>
<evidence type="ECO:0000256" key="6">
    <source>
        <dbReference type="ARBA" id="ARBA00037968"/>
    </source>
</evidence>
<keyword evidence="5 8" id="KW-0472">Membrane</keyword>
<feature type="transmembrane region" description="Helical" evidence="8">
    <location>
        <begin position="185"/>
        <end position="206"/>
    </location>
</feature>
<accession>A0A9P7B197</accession>
<dbReference type="Pfam" id="PF07690">
    <property type="entry name" value="MFS_1"/>
    <property type="match status" value="1"/>
</dbReference>
<feature type="transmembrane region" description="Helical" evidence="8">
    <location>
        <begin position="253"/>
        <end position="275"/>
    </location>
</feature>
<dbReference type="GO" id="GO:0016020">
    <property type="term" value="C:membrane"/>
    <property type="evidence" value="ECO:0007669"/>
    <property type="project" value="UniProtKB-SubCell"/>
</dbReference>
<organism evidence="10 11">
    <name type="scientific">Hyphodiscus hymeniophilus</name>
    <dbReference type="NCBI Taxonomy" id="353542"/>
    <lineage>
        <taxon>Eukaryota</taxon>
        <taxon>Fungi</taxon>
        <taxon>Dikarya</taxon>
        <taxon>Ascomycota</taxon>
        <taxon>Pezizomycotina</taxon>
        <taxon>Leotiomycetes</taxon>
        <taxon>Helotiales</taxon>
        <taxon>Hyphodiscaceae</taxon>
        <taxon>Hyphodiscus</taxon>
    </lineage>
</organism>
<evidence type="ECO:0000313" key="11">
    <source>
        <dbReference type="Proteomes" id="UP000785200"/>
    </source>
</evidence>
<feature type="transmembrane region" description="Helical" evidence="8">
    <location>
        <begin position="317"/>
        <end position="337"/>
    </location>
</feature>
<keyword evidence="3 8" id="KW-0812">Transmembrane</keyword>
<comment type="subcellular location">
    <subcellularLocation>
        <location evidence="1">Membrane</location>
        <topology evidence="1">Multi-pass membrane protein</topology>
    </subcellularLocation>
</comment>
<comment type="caution">
    <text evidence="10">The sequence shown here is derived from an EMBL/GenBank/DDBJ whole genome shotgun (WGS) entry which is preliminary data.</text>
</comment>
<dbReference type="OrthoDB" id="3639251at2759"/>
<feature type="domain" description="Major facilitator superfamily (MFS) profile" evidence="9">
    <location>
        <begin position="64"/>
        <end position="536"/>
    </location>
</feature>
<evidence type="ECO:0000256" key="5">
    <source>
        <dbReference type="ARBA" id="ARBA00023136"/>
    </source>
</evidence>
<evidence type="ECO:0000313" key="10">
    <source>
        <dbReference type="EMBL" id="KAG0652965.1"/>
    </source>
</evidence>
<sequence>MAEKFVSVAAKPVSDFDVVSIASSTPSATWKGWLWDSADVSKEERRFLLKVGAVTMCLFPGNPLLILVLLVVGLHTFDVRDAWDVDQMGKQCPGWLRSKANHLQQIDTSNFTNAFVSGMKEDLNLYGNQYNWIVTSWTIGYIIGQWPSNFILTRVRAHIWIPFLEIGWTIFTFSLAGAKTYNQMLALRFVVGLFEAGYWLALYYILGSWYNKRELGKRNGILQSAVSIAPIFSGFLQAGIYNSLNGHAGLAGWRWLFVINGVISLPLAILAYFFLPDTPGTAKPNWLFTERDVKIARERMSRVGRVPEGKPYTAKVILGYLTSWKTILFTLIFTKLISSFDKLYTFLTLTAMQPFGTQPSTSFVFWLKAHNKKGKPLVYTVAQINEYPTIGNAFTAAYSLLAVWISDGPLRGRRWPTIIFGNLVAIIIFVLLVVTPVFGPFSHRAPLYIVSSIGGSAVPLTMAWMAELISDNAEQRAFTAAAMNTLQYTFSAWIPLVWFQQVHQPNVRAGNRAAAVVAGLNVIVFIIITVLAHREKLQKKRNHGLDPAPVSLHSSTPSIDDGTEKKLPLKDEENIDVAPAFNH</sequence>